<gene>
    <name evidence="1" type="ORF">FSPOR_11506</name>
</gene>
<dbReference type="EMBL" id="PXOF01000229">
    <property type="protein sequence ID" value="RGP59213.1"/>
    <property type="molecule type" value="Genomic_DNA"/>
</dbReference>
<dbReference type="Proteomes" id="UP000266152">
    <property type="component" value="Unassembled WGS sequence"/>
</dbReference>
<proteinExistence type="predicted"/>
<protein>
    <submittedName>
        <fullName evidence="1">Uncharacterized protein</fullName>
    </submittedName>
</protein>
<sequence>MMDFVQDMIEGLWHLPRGVKTQYKGREHSDNFQYYRRCGYAIYRTYYGPDADKYWNVLLDPWQTMLAFGFFEDDGPEEDVNNYVWIGDMGADGTGNCSEVRPPLVHYTGQDLKRA</sequence>
<keyword evidence="2" id="KW-1185">Reference proteome</keyword>
<dbReference type="AlphaFoldDB" id="A0A395RGP5"/>
<name>A0A395RGP5_FUSSP</name>
<evidence type="ECO:0000313" key="1">
    <source>
        <dbReference type="EMBL" id="RGP59213.1"/>
    </source>
</evidence>
<organism evidence="1 2">
    <name type="scientific">Fusarium sporotrichioides</name>
    <dbReference type="NCBI Taxonomy" id="5514"/>
    <lineage>
        <taxon>Eukaryota</taxon>
        <taxon>Fungi</taxon>
        <taxon>Dikarya</taxon>
        <taxon>Ascomycota</taxon>
        <taxon>Pezizomycotina</taxon>
        <taxon>Sordariomycetes</taxon>
        <taxon>Hypocreomycetidae</taxon>
        <taxon>Hypocreales</taxon>
        <taxon>Nectriaceae</taxon>
        <taxon>Fusarium</taxon>
    </lineage>
</organism>
<dbReference type="STRING" id="5514.A0A395RGP5"/>
<comment type="caution">
    <text evidence="1">The sequence shown here is derived from an EMBL/GenBank/DDBJ whole genome shotgun (WGS) entry which is preliminary data.</text>
</comment>
<evidence type="ECO:0000313" key="2">
    <source>
        <dbReference type="Proteomes" id="UP000266152"/>
    </source>
</evidence>
<reference evidence="1 2" key="1">
    <citation type="journal article" date="2018" name="PLoS Pathog.">
        <title>Evolution of structural diversity of trichothecenes, a family of toxins produced by plant pathogenic and entomopathogenic fungi.</title>
        <authorList>
            <person name="Proctor R.H."/>
            <person name="McCormick S.P."/>
            <person name="Kim H.S."/>
            <person name="Cardoza R.E."/>
            <person name="Stanley A.M."/>
            <person name="Lindo L."/>
            <person name="Kelly A."/>
            <person name="Brown D.W."/>
            <person name="Lee T."/>
            <person name="Vaughan M.M."/>
            <person name="Alexander N.J."/>
            <person name="Busman M."/>
            <person name="Gutierrez S."/>
        </authorList>
    </citation>
    <scope>NUCLEOTIDE SEQUENCE [LARGE SCALE GENOMIC DNA]</scope>
    <source>
        <strain evidence="1 2">NRRL 3299</strain>
    </source>
</reference>
<accession>A0A395RGP5</accession>